<dbReference type="EMBL" id="KN817697">
    <property type="protein sequence ID" value="KJA14045.1"/>
    <property type="molecule type" value="Genomic_DNA"/>
</dbReference>
<dbReference type="AlphaFoldDB" id="A0A0D2P026"/>
<evidence type="ECO:0000313" key="3">
    <source>
        <dbReference type="Proteomes" id="UP000054270"/>
    </source>
</evidence>
<feature type="region of interest" description="Disordered" evidence="1">
    <location>
        <begin position="437"/>
        <end position="456"/>
    </location>
</feature>
<feature type="region of interest" description="Disordered" evidence="1">
    <location>
        <begin position="509"/>
        <end position="532"/>
    </location>
</feature>
<feature type="region of interest" description="Disordered" evidence="1">
    <location>
        <begin position="14"/>
        <end position="36"/>
    </location>
</feature>
<accession>A0A0D2P026</accession>
<feature type="region of interest" description="Disordered" evidence="1">
    <location>
        <begin position="314"/>
        <end position="415"/>
    </location>
</feature>
<gene>
    <name evidence="2" type="ORF">HYPSUDRAFT_209029</name>
</gene>
<keyword evidence="3" id="KW-1185">Reference proteome</keyword>
<evidence type="ECO:0000256" key="1">
    <source>
        <dbReference type="SAM" id="MobiDB-lite"/>
    </source>
</evidence>
<feature type="compositionally biased region" description="Basic residues" evidence="1">
    <location>
        <begin position="633"/>
        <end position="643"/>
    </location>
</feature>
<feature type="compositionally biased region" description="Basic and acidic residues" evidence="1">
    <location>
        <begin position="319"/>
        <end position="342"/>
    </location>
</feature>
<feature type="region of interest" description="Disordered" evidence="1">
    <location>
        <begin position="607"/>
        <end position="643"/>
    </location>
</feature>
<reference evidence="3" key="1">
    <citation type="submission" date="2014-04" db="EMBL/GenBank/DDBJ databases">
        <title>Evolutionary Origins and Diversification of the Mycorrhizal Mutualists.</title>
        <authorList>
            <consortium name="DOE Joint Genome Institute"/>
            <consortium name="Mycorrhizal Genomics Consortium"/>
            <person name="Kohler A."/>
            <person name="Kuo A."/>
            <person name="Nagy L.G."/>
            <person name="Floudas D."/>
            <person name="Copeland A."/>
            <person name="Barry K.W."/>
            <person name="Cichocki N."/>
            <person name="Veneault-Fourrey C."/>
            <person name="LaButti K."/>
            <person name="Lindquist E.A."/>
            <person name="Lipzen A."/>
            <person name="Lundell T."/>
            <person name="Morin E."/>
            <person name="Murat C."/>
            <person name="Riley R."/>
            <person name="Ohm R."/>
            <person name="Sun H."/>
            <person name="Tunlid A."/>
            <person name="Henrissat B."/>
            <person name="Grigoriev I.V."/>
            <person name="Hibbett D.S."/>
            <person name="Martin F."/>
        </authorList>
    </citation>
    <scope>NUCLEOTIDE SEQUENCE [LARGE SCALE GENOMIC DNA]</scope>
    <source>
        <strain evidence="3">FD-334 SS-4</strain>
    </source>
</reference>
<name>A0A0D2P026_HYPSF</name>
<feature type="compositionally biased region" description="Basic and acidic residues" evidence="1">
    <location>
        <begin position="381"/>
        <end position="391"/>
    </location>
</feature>
<dbReference type="OrthoDB" id="3235325at2759"/>
<protein>
    <submittedName>
        <fullName evidence="2">Uncharacterized protein</fullName>
    </submittedName>
</protein>
<sequence>MALEMNFNEENIDYQLSFNGPNPSLGSSRSSSSTEHNILQERNILQGGAGNLPRHVVEPIGLRRTVSWGPYQHTGTPTTEDWSNNGNGTLSQMGSRTTSHFSVDPYQSGIYQELEEARRKILILETRLDTMTKAFSAVVGAVPSLLTVANPLGQTIPLSTQGGGGGLGGLGGNKYKVKSLCKDDYPQIKFWKDTDWKTYCREMLATSANQVIVSNYMETEDGHTVSDARAKEIREVAHALWFEIIYKGRAPIKWGEAAADVKEFYCAGMEEKCPEMRYCNNNWKAQHLATKNYSSFYNNHGHKGPRNAIKQEQANCKDTSPDAKPQKRSLSDGKEEDVERKSGVKRTKRTHQGKPVVPTTTSTEHPQSRDDDPVLMQLTDETDHSSDENKAPNDLVETPTESDNITQLAQPSTETATFTNIPSRPVTIARILFPAAEETTSSATSSDPPPTRSASDVGQVDLVNHSESTQPTVTTSTLLSTSESASGIQVDATATALATTEADLITRAASPGPSHVTVHTPDIDTAPSTLPSASEAGKRAQELNLPAEQSMPVAAAVATLKNTRAEPITARNICKREWATTHPNGSNSEFAAYWTSIKGSADVARFQQQAREDKAAAKEAQADNPFQAPNPNKRAKTRRLKAA</sequence>
<dbReference type="STRING" id="945553.A0A0D2P026"/>
<feature type="compositionally biased region" description="Low complexity" evidence="1">
    <location>
        <begin position="24"/>
        <end position="33"/>
    </location>
</feature>
<dbReference type="OMA" id="FWEKDDW"/>
<feature type="compositionally biased region" description="Basic and acidic residues" evidence="1">
    <location>
        <begin position="610"/>
        <end position="621"/>
    </location>
</feature>
<feature type="compositionally biased region" description="Polar residues" evidence="1">
    <location>
        <begin position="399"/>
        <end position="415"/>
    </location>
</feature>
<feature type="compositionally biased region" description="Basic residues" evidence="1">
    <location>
        <begin position="343"/>
        <end position="352"/>
    </location>
</feature>
<evidence type="ECO:0000313" key="2">
    <source>
        <dbReference type="EMBL" id="KJA14045.1"/>
    </source>
</evidence>
<dbReference type="Proteomes" id="UP000054270">
    <property type="component" value="Unassembled WGS sequence"/>
</dbReference>
<organism evidence="2 3">
    <name type="scientific">Hypholoma sublateritium (strain FD-334 SS-4)</name>
    <dbReference type="NCBI Taxonomy" id="945553"/>
    <lineage>
        <taxon>Eukaryota</taxon>
        <taxon>Fungi</taxon>
        <taxon>Dikarya</taxon>
        <taxon>Basidiomycota</taxon>
        <taxon>Agaricomycotina</taxon>
        <taxon>Agaricomycetes</taxon>
        <taxon>Agaricomycetidae</taxon>
        <taxon>Agaricales</taxon>
        <taxon>Agaricineae</taxon>
        <taxon>Strophariaceae</taxon>
        <taxon>Hypholoma</taxon>
    </lineage>
</organism>
<proteinExistence type="predicted"/>